<dbReference type="GO" id="GO:0033388">
    <property type="term" value="P:putrescine biosynthetic process from arginine"/>
    <property type="evidence" value="ECO:0007669"/>
    <property type="project" value="TreeGrafter"/>
</dbReference>
<evidence type="ECO:0000313" key="4">
    <source>
        <dbReference type="Proteomes" id="UP000220629"/>
    </source>
</evidence>
<feature type="domain" description="CN hydrolase" evidence="2">
    <location>
        <begin position="1"/>
        <end position="239"/>
    </location>
</feature>
<name>A0A2A7SK95_BURGA</name>
<evidence type="ECO:0000256" key="1">
    <source>
        <dbReference type="ARBA" id="ARBA00022801"/>
    </source>
</evidence>
<dbReference type="InterPro" id="IPR050345">
    <property type="entry name" value="Aliph_Amidase/BUP"/>
</dbReference>
<dbReference type="PANTHER" id="PTHR43674:SF2">
    <property type="entry name" value="BETA-UREIDOPROPIONASE"/>
    <property type="match status" value="1"/>
</dbReference>
<dbReference type="PANTHER" id="PTHR43674">
    <property type="entry name" value="NITRILASE C965.09-RELATED"/>
    <property type="match status" value="1"/>
</dbReference>
<dbReference type="Proteomes" id="UP000220629">
    <property type="component" value="Unassembled WGS sequence"/>
</dbReference>
<dbReference type="AlphaFoldDB" id="A0A2A7SK95"/>
<dbReference type="GO" id="GO:0050126">
    <property type="term" value="F:N-carbamoylputrescine amidase activity"/>
    <property type="evidence" value="ECO:0007669"/>
    <property type="project" value="TreeGrafter"/>
</dbReference>
<dbReference type="Pfam" id="PF00795">
    <property type="entry name" value="CN_hydrolase"/>
    <property type="match status" value="1"/>
</dbReference>
<protein>
    <submittedName>
        <fullName evidence="3">Hydratase</fullName>
    </submittedName>
</protein>
<dbReference type="Gene3D" id="3.60.110.10">
    <property type="entry name" value="Carbon-nitrogen hydrolase"/>
    <property type="match status" value="1"/>
</dbReference>
<dbReference type="PROSITE" id="PS50263">
    <property type="entry name" value="CN_HYDROLASE"/>
    <property type="match status" value="1"/>
</dbReference>
<dbReference type="CDD" id="cd07580">
    <property type="entry name" value="nitrilase_2"/>
    <property type="match status" value="1"/>
</dbReference>
<organism evidence="3 4">
    <name type="scientific">Burkholderia gladioli</name>
    <name type="common">Pseudomonas marginata</name>
    <name type="synonym">Phytomonas marginata</name>
    <dbReference type="NCBI Taxonomy" id="28095"/>
    <lineage>
        <taxon>Bacteria</taxon>
        <taxon>Pseudomonadati</taxon>
        <taxon>Pseudomonadota</taxon>
        <taxon>Betaproteobacteria</taxon>
        <taxon>Burkholderiales</taxon>
        <taxon>Burkholderiaceae</taxon>
        <taxon>Burkholderia</taxon>
    </lineage>
</organism>
<dbReference type="RefSeq" id="WP_096752863.1">
    <property type="nucleotide sequence ID" value="NZ_CADEPO010000018.1"/>
</dbReference>
<keyword evidence="1" id="KW-0378">Hydrolase</keyword>
<dbReference type="InterPro" id="IPR036526">
    <property type="entry name" value="C-N_Hydrolase_sf"/>
</dbReference>
<dbReference type="InterPro" id="IPR003010">
    <property type="entry name" value="C-N_Hydrolase"/>
</dbReference>
<proteinExistence type="predicted"/>
<sequence>MEPRVGHTRDNVEASIRYIEQAAAQGASLIVLPELANSGYVFASRAEAFALSEPLADSETVRAWSEAARRLGVHLVAGIAEREDQRLYNSAVFIGPAGLIGRYRKLHLWGQENLFFEPGNLGVPVFDTAFGRVAVAICYDGWFPEVFRLAAGQGADLVCVPTNWVPMPAQPADRPAMATTLAMAAAHSNGLMIACADRIGSERGQLFIGQSLIVGGDGWPLAGPAPQDQATVLYAPLDVERIRAGRALNAFNHVQRDRRPEVYDAPPCAAPAASRP</sequence>
<comment type="caution">
    <text evidence="3">The sequence shown here is derived from an EMBL/GenBank/DDBJ whole genome shotgun (WGS) entry which is preliminary data.</text>
</comment>
<dbReference type="EMBL" id="PDDY01000001">
    <property type="protein sequence ID" value="PEH43715.1"/>
    <property type="molecule type" value="Genomic_DNA"/>
</dbReference>
<evidence type="ECO:0000259" key="2">
    <source>
        <dbReference type="PROSITE" id="PS50263"/>
    </source>
</evidence>
<gene>
    <name evidence="3" type="ORF">CRM94_11060</name>
</gene>
<reference evidence="4" key="1">
    <citation type="submission" date="2017-09" db="EMBL/GenBank/DDBJ databases">
        <title>FDA dAtabase for Regulatory Grade micrObial Sequences (FDA-ARGOS): Supporting development and validation of Infectious Disease Dx tests.</title>
        <authorList>
            <person name="Minogue T."/>
            <person name="Wolcott M."/>
            <person name="Wasieloski L."/>
            <person name="Aguilar W."/>
            <person name="Moore D."/>
            <person name="Tallon L."/>
            <person name="Sadzewicz L."/>
            <person name="Ott S."/>
            <person name="Zhao X."/>
            <person name="Nagaraj S."/>
            <person name="Vavikolanu K."/>
            <person name="Aluvathingal J."/>
            <person name="Nadendla S."/>
            <person name="Sichtig H."/>
        </authorList>
    </citation>
    <scope>NUCLEOTIDE SEQUENCE [LARGE SCALE GENOMIC DNA]</scope>
    <source>
        <strain evidence="4">FDAARGOS_390</strain>
    </source>
</reference>
<evidence type="ECO:0000313" key="3">
    <source>
        <dbReference type="EMBL" id="PEH43715.1"/>
    </source>
</evidence>
<accession>A0A2A7SK95</accession>
<dbReference type="SUPFAM" id="SSF56317">
    <property type="entry name" value="Carbon-nitrogen hydrolase"/>
    <property type="match status" value="1"/>
</dbReference>